<dbReference type="SUPFAM" id="SSF56784">
    <property type="entry name" value="HAD-like"/>
    <property type="match status" value="1"/>
</dbReference>
<dbReference type="Gene3D" id="3.40.50.1000">
    <property type="entry name" value="HAD superfamily/HAD-like"/>
    <property type="match status" value="1"/>
</dbReference>
<organism evidence="1 2">
    <name type="scientific">Magnetovibrio blakemorei</name>
    <dbReference type="NCBI Taxonomy" id="28181"/>
    <lineage>
        <taxon>Bacteria</taxon>
        <taxon>Pseudomonadati</taxon>
        <taxon>Pseudomonadota</taxon>
        <taxon>Alphaproteobacteria</taxon>
        <taxon>Rhodospirillales</taxon>
        <taxon>Magnetovibrionaceae</taxon>
        <taxon>Magnetovibrio</taxon>
    </lineage>
</organism>
<dbReference type="PANTHER" id="PTHR42896:SF2">
    <property type="entry name" value="CBBY-LIKE PROTEIN"/>
    <property type="match status" value="1"/>
</dbReference>
<dbReference type="GO" id="GO:0016787">
    <property type="term" value="F:hydrolase activity"/>
    <property type="evidence" value="ECO:0007669"/>
    <property type="project" value="InterPro"/>
</dbReference>
<dbReference type="SFLD" id="SFLDS00003">
    <property type="entry name" value="Haloacid_Dehalogenase"/>
    <property type="match status" value="1"/>
</dbReference>
<dbReference type="AlphaFoldDB" id="A0A1E5Q8I2"/>
<dbReference type="InterPro" id="IPR036412">
    <property type="entry name" value="HAD-like_sf"/>
</dbReference>
<protein>
    <recommendedName>
        <fullName evidence="3">Phosphatase</fullName>
    </recommendedName>
</protein>
<keyword evidence="2" id="KW-1185">Reference proteome</keyword>
<dbReference type="Proteomes" id="UP000095347">
    <property type="component" value="Unassembled WGS sequence"/>
</dbReference>
<accession>A0A1E5Q8I2</accession>
<dbReference type="InterPro" id="IPR044999">
    <property type="entry name" value="CbbY-like"/>
</dbReference>
<dbReference type="STRING" id="28181.BEN30_08200"/>
<evidence type="ECO:0008006" key="3">
    <source>
        <dbReference type="Google" id="ProtNLM"/>
    </source>
</evidence>
<dbReference type="SFLD" id="SFLDG01129">
    <property type="entry name" value="C1.5:_HAD__Beta-PGM__Phosphata"/>
    <property type="match status" value="1"/>
</dbReference>
<dbReference type="PRINTS" id="PR00413">
    <property type="entry name" value="HADHALOGNASE"/>
</dbReference>
<dbReference type="Pfam" id="PF00702">
    <property type="entry name" value="Hydrolase"/>
    <property type="match status" value="1"/>
</dbReference>
<dbReference type="InterPro" id="IPR006439">
    <property type="entry name" value="HAD-SF_hydro_IA"/>
</dbReference>
<dbReference type="PANTHER" id="PTHR42896">
    <property type="entry name" value="XYLULOSE-1,5-BISPHOSPHATE (XUBP) PHOSPHATASE"/>
    <property type="match status" value="1"/>
</dbReference>
<evidence type="ECO:0000313" key="2">
    <source>
        <dbReference type="Proteomes" id="UP000095347"/>
    </source>
</evidence>
<evidence type="ECO:0000313" key="1">
    <source>
        <dbReference type="EMBL" id="OEJ67705.1"/>
    </source>
</evidence>
<reference evidence="2" key="1">
    <citation type="submission" date="2016-07" db="EMBL/GenBank/DDBJ databases">
        <authorList>
            <person name="Florea S."/>
            <person name="Webb J.S."/>
            <person name="Jaromczyk J."/>
            <person name="Schardl C.L."/>
        </authorList>
    </citation>
    <scope>NUCLEOTIDE SEQUENCE [LARGE SCALE GENOMIC DNA]</scope>
    <source>
        <strain evidence="2">MV-1</strain>
    </source>
</reference>
<dbReference type="InterPro" id="IPR023214">
    <property type="entry name" value="HAD_sf"/>
</dbReference>
<dbReference type="OrthoDB" id="414934at2"/>
<proteinExistence type="predicted"/>
<dbReference type="Gene3D" id="1.10.150.240">
    <property type="entry name" value="Putative phosphatase, domain 2"/>
    <property type="match status" value="1"/>
</dbReference>
<gene>
    <name evidence="1" type="ORF">BEN30_08200</name>
</gene>
<comment type="caution">
    <text evidence="1">The sequence shown here is derived from an EMBL/GenBank/DDBJ whole genome shotgun (WGS) entry which is preliminary data.</text>
</comment>
<dbReference type="EMBL" id="MCGG01000020">
    <property type="protein sequence ID" value="OEJ67705.1"/>
    <property type="molecule type" value="Genomic_DNA"/>
</dbReference>
<dbReference type="RefSeq" id="WP_069957565.1">
    <property type="nucleotide sequence ID" value="NZ_MCGG01000020.1"/>
</dbReference>
<dbReference type="InterPro" id="IPR023198">
    <property type="entry name" value="PGP-like_dom2"/>
</dbReference>
<sequence length="233" mass="26061">MKIKALIFDVDGTLADTEDAHREAFNDAFSKAGYDWHWDRMLYKHLLSVTGGKQRIRFYLQENHPTFLDQDDIDDLILSLHKSKTDFFIRRLENGQVPLRPGIEALITECRTRGMTIAIATTTTPVNVETLLKVNLGADSLDWFACIGDGGKVPVLKPEPDVYEWVLKELGLAADETLALEDSRNGLVACQRAGVPCLVVTNDYTQDQDFSGCLAQWNSYEGVNLAALQALRV</sequence>
<name>A0A1E5Q8I2_9PROT</name>